<keyword evidence="2 4" id="KW-0574">Periplasm</keyword>
<dbReference type="Proteomes" id="UP000029986">
    <property type="component" value="Chromosome"/>
</dbReference>
<evidence type="ECO:0000313" key="5">
    <source>
        <dbReference type="EMBL" id="AIU74291.1"/>
    </source>
</evidence>
<dbReference type="KEGG" id="hav:AT03_19065"/>
<keyword evidence="3 4" id="KW-0143">Chaperone</keyword>
<gene>
    <name evidence="4" type="primary">hdeB</name>
    <name evidence="5" type="ORF">AT03_19065</name>
</gene>
<keyword evidence="6" id="KW-1185">Reference proteome</keyword>
<dbReference type="HAMAP" id="MF_00947">
    <property type="entry name" value="HdeB"/>
    <property type="match status" value="1"/>
</dbReference>
<dbReference type="PATRIC" id="fig|1453496.5.peg.3922"/>
<name>A0A097R6E0_HAFAL</name>
<evidence type="ECO:0000256" key="4">
    <source>
        <dbReference type="HAMAP-Rule" id="MF_00947"/>
    </source>
</evidence>
<comment type="subcellular location">
    <subcellularLocation>
        <location evidence="4">Periplasm</location>
    </subcellularLocation>
</comment>
<dbReference type="GeneID" id="56893412"/>
<dbReference type="InterPro" id="IPR028623">
    <property type="entry name" value="HdeB"/>
</dbReference>
<proteinExistence type="inferred from homology"/>
<sequence precursor="true">MKKSILIATLSAALFIPLSSTFAANVDMTPKNMSCKEFLDLNPKAMAPIAFFMLDDVTDYKGGDSVSLRESAVIAVPPMVEFCKKNQDKKVYEFKNKLQDLVAH</sequence>
<dbReference type="OrthoDB" id="6478401at2"/>
<dbReference type="HOGENOM" id="CLU_149189_0_0_6"/>
<comment type="function">
    <text evidence="4">Required for optimal acid stress protection, which is important for survival of enteric bacteria in the acidic environment of the host stomach. Exhibits a chaperone-like activity at acidic pH by preventing the aggregation of many different periplasmic proteins.</text>
</comment>
<protein>
    <recommendedName>
        <fullName evidence="4">Acid stress chaperone HdeB</fullName>
    </recommendedName>
</protein>
<comment type="similarity">
    <text evidence="4">Belongs to the HdeB family.</text>
</comment>
<dbReference type="Gene3D" id="1.10.890.10">
    <property type="entry name" value="HNS-dependent expression A"/>
    <property type="match status" value="1"/>
</dbReference>
<dbReference type="GO" id="GO:0051082">
    <property type="term" value="F:unfolded protein binding"/>
    <property type="evidence" value="ECO:0007669"/>
    <property type="project" value="InterPro"/>
</dbReference>
<evidence type="ECO:0000313" key="6">
    <source>
        <dbReference type="Proteomes" id="UP000029986"/>
    </source>
</evidence>
<accession>A0A097R6E0</accession>
<dbReference type="GO" id="GO:1990451">
    <property type="term" value="P:cellular stress response to acidic pH"/>
    <property type="evidence" value="ECO:0007669"/>
    <property type="project" value="UniProtKB-UniRule"/>
</dbReference>
<dbReference type="InterPro" id="IPR010486">
    <property type="entry name" value="HNS-dep_expression_A/B"/>
</dbReference>
<feature type="chain" id="PRO_5008983351" description="Acid stress chaperone HdeB" evidence="4">
    <location>
        <begin position="24"/>
        <end position="104"/>
    </location>
</feature>
<dbReference type="AlphaFoldDB" id="A0A097R6E0"/>
<dbReference type="RefSeq" id="WP_025801100.1">
    <property type="nucleotide sequence ID" value="NZ_CP009706.1"/>
</dbReference>
<dbReference type="InterPro" id="IPR038303">
    <property type="entry name" value="HdeA/HdeB_sf"/>
</dbReference>
<dbReference type="eggNOG" id="ENOG50334GK">
    <property type="taxonomic scope" value="Bacteria"/>
</dbReference>
<organism evidence="5 6">
    <name type="scientific">Hafnia alvei FB1</name>
    <dbReference type="NCBI Taxonomy" id="1453496"/>
    <lineage>
        <taxon>Bacteria</taxon>
        <taxon>Pseudomonadati</taxon>
        <taxon>Pseudomonadota</taxon>
        <taxon>Gammaproteobacteria</taxon>
        <taxon>Enterobacterales</taxon>
        <taxon>Hafniaceae</taxon>
        <taxon>Hafnia</taxon>
    </lineage>
</organism>
<keyword evidence="1 4" id="KW-0732">Signal</keyword>
<dbReference type="Pfam" id="PF06411">
    <property type="entry name" value="HdeA"/>
    <property type="match status" value="1"/>
</dbReference>
<feature type="signal peptide" evidence="4">
    <location>
        <begin position="1"/>
        <end position="23"/>
    </location>
</feature>
<reference evidence="5 6" key="1">
    <citation type="journal article" date="2014" name="Gut Pathog.">
        <title>Gene clusters of Hafnia alvei strain FB1 important in survival and pathogenesis: a draft genome perspective.</title>
        <authorList>
            <person name="Tan J.Y."/>
            <person name="Yin W.F."/>
            <person name="Chan K.G."/>
        </authorList>
    </citation>
    <scope>NUCLEOTIDE SEQUENCE [LARGE SCALE GENOMIC DNA]</scope>
    <source>
        <strain evidence="5 6">FB1</strain>
    </source>
</reference>
<evidence type="ECO:0000256" key="2">
    <source>
        <dbReference type="ARBA" id="ARBA00022764"/>
    </source>
</evidence>
<evidence type="ECO:0000256" key="1">
    <source>
        <dbReference type="ARBA" id="ARBA00022729"/>
    </source>
</evidence>
<dbReference type="EMBL" id="CP009706">
    <property type="protein sequence ID" value="AIU74291.1"/>
    <property type="molecule type" value="Genomic_DNA"/>
</dbReference>
<dbReference type="GO" id="GO:0042597">
    <property type="term" value="C:periplasmic space"/>
    <property type="evidence" value="ECO:0007669"/>
    <property type="project" value="UniProtKB-SubCell"/>
</dbReference>
<evidence type="ECO:0000256" key="3">
    <source>
        <dbReference type="ARBA" id="ARBA00023186"/>
    </source>
</evidence>